<reference evidence="1 2" key="1">
    <citation type="journal article" date="2019" name="Nat. Ecol. Evol.">
        <title>Megaphylogeny resolves global patterns of mushroom evolution.</title>
        <authorList>
            <person name="Varga T."/>
            <person name="Krizsan K."/>
            <person name="Foldi C."/>
            <person name="Dima B."/>
            <person name="Sanchez-Garcia M."/>
            <person name="Sanchez-Ramirez S."/>
            <person name="Szollosi G.J."/>
            <person name="Szarkandi J.G."/>
            <person name="Papp V."/>
            <person name="Albert L."/>
            <person name="Andreopoulos W."/>
            <person name="Angelini C."/>
            <person name="Antonin V."/>
            <person name="Barry K.W."/>
            <person name="Bougher N.L."/>
            <person name="Buchanan P."/>
            <person name="Buyck B."/>
            <person name="Bense V."/>
            <person name="Catcheside P."/>
            <person name="Chovatia M."/>
            <person name="Cooper J."/>
            <person name="Damon W."/>
            <person name="Desjardin D."/>
            <person name="Finy P."/>
            <person name="Geml J."/>
            <person name="Haridas S."/>
            <person name="Hughes K."/>
            <person name="Justo A."/>
            <person name="Karasinski D."/>
            <person name="Kautmanova I."/>
            <person name="Kiss B."/>
            <person name="Kocsube S."/>
            <person name="Kotiranta H."/>
            <person name="LaButti K.M."/>
            <person name="Lechner B.E."/>
            <person name="Liimatainen K."/>
            <person name="Lipzen A."/>
            <person name="Lukacs Z."/>
            <person name="Mihaltcheva S."/>
            <person name="Morgado L.N."/>
            <person name="Niskanen T."/>
            <person name="Noordeloos M.E."/>
            <person name="Ohm R.A."/>
            <person name="Ortiz-Santana B."/>
            <person name="Ovrebo C."/>
            <person name="Racz N."/>
            <person name="Riley R."/>
            <person name="Savchenko A."/>
            <person name="Shiryaev A."/>
            <person name="Soop K."/>
            <person name="Spirin V."/>
            <person name="Szebenyi C."/>
            <person name="Tomsovsky M."/>
            <person name="Tulloss R.E."/>
            <person name="Uehling J."/>
            <person name="Grigoriev I.V."/>
            <person name="Vagvolgyi C."/>
            <person name="Papp T."/>
            <person name="Martin F.M."/>
            <person name="Miettinen O."/>
            <person name="Hibbett D.S."/>
            <person name="Nagy L.G."/>
        </authorList>
    </citation>
    <scope>NUCLEOTIDE SEQUENCE [LARGE SCALE GENOMIC DNA]</scope>
    <source>
        <strain evidence="1 2">FP101781</strain>
    </source>
</reference>
<protein>
    <recommendedName>
        <fullName evidence="3">F-box domain-containing protein</fullName>
    </recommendedName>
</protein>
<accession>A0A4Y7TNM4</accession>
<dbReference type="AlphaFoldDB" id="A0A4Y7TNM4"/>
<comment type="caution">
    <text evidence="1">The sequence shown here is derived from an EMBL/GenBank/DDBJ whole genome shotgun (WGS) entry which is preliminary data.</text>
</comment>
<proteinExistence type="predicted"/>
<dbReference type="EMBL" id="QPFP01000007">
    <property type="protein sequence ID" value="TEB35790.1"/>
    <property type="molecule type" value="Genomic_DNA"/>
</dbReference>
<evidence type="ECO:0000313" key="1">
    <source>
        <dbReference type="EMBL" id="TEB35790.1"/>
    </source>
</evidence>
<dbReference type="Proteomes" id="UP000298030">
    <property type="component" value="Unassembled WGS sequence"/>
</dbReference>
<gene>
    <name evidence="1" type="ORF">FA13DRAFT_1728644</name>
</gene>
<organism evidence="1 2">
    <name type="scientific">Coprinellus micaceus</name>
    <name type="common">Glistening ink-cap mushroom</name>
    <name type="synonym">Coprinus micaceus</name>
    <dbReference type="NCBI Taxonomy" id="71717"/>
    <lineage>
        <taxon>Eukaryota</taxon>
        <taxon>Fungi</taxon>
        <taxon>Dikarya</taxon>
        <taxon>Basidiomycota</taxon>
        <taxon>Agaricomycotina</taxon>
        <taxon>Agaricomycetes</taxon>
        <taxon>Agaricomycetidae</taxon>
        <taxon>Agaricales</taxon>
        <taxon>Agaricineae</taxon>
        <taxon>Psathyrellaceae</taxon>
        <taxon>Coprinellus</taxon>
    </lineage>
</organism>
<keyword evidence="2" id="KW-1185">Reference proteome</keyword>
<evidence type="ECO:0000313" key="2">
    <source>
        <dbReference type="Proteomes" id="UP000298030"/>
    </source>
</evidence>
<evidence type="ECO:0008006" key="3">
    <source>
        <dbReference type="Google" id="ProtNLM"/>
    </source>
</evidence>
<sequence>MTPKPKFVEFPVELHLKFFKGLDPLDLPNLSQVSAVLVSRSQTDEMLVSINSHWKTSLP</sequence>
<name>A0A4Y7TNM4_COPMI</name>